<feature type="transmembrane region" description="Helical" evidence="9">
    <location>
        <begin position="687"/>
        <end position="705"/>
    </location>
</feature>
<protein>
    <submittedName>
        <fullName evidence="14">Na(+)/H(+) antiporter subunit A/B</fullName>
    </submittedName>
</protein>
<dbReference type="Pfam" id="PF04039">
    <property type="entry name" value="MnhB"/>
    <property type="match status" value="1"/>
</dbReference>
<feature type="transmembrane region" description="Helical" evidence="9">
    <location>
        <begin position="200"/>
        <end position="226"/>
    </location>
</feature>
<dbReference type="GO" id="GO:0005886">
    <property type="term" value="C:plasma membrane"/>
    <property type="evidence" value="ECO:0007669"/>
    <property type="project" value="UniProtKB-SubCell"/>
</dbReference>
<evidence type="ECO:0000256" key="8">
    <source>
        <dbReference type="SAM" id="MobiDB-lite"/>
    </source>
</evidence>
<evidence type="ECO:0000259" key="11">
    <source>
        <dbReference type="Pfam" id="PF04039"/>
    </source>
</evidence>
<gene>
    <name evidence="14" type="primary">mrpA</name>
    <name evidence="14" type="synonym">mrpB</name>
    <name evidence="14" type="ORF">GONAM_22_01290</name>
</gene>
<comment type="caution">
    <text evidence="14">The sequence shown here is derived from an EMBL/GenBank/DDBJ whole genome shotgun (WGS) entry which is preliminary data.</text>
</comment>
<dbReference type="InterPro" id="IPR007182">
    <property type="entry name" value="MnhB"/>
</dbReference>
<feature type="domain" description="Na+/H+ antiporter MnhB subunit-related protein" evidence="11">
    <location>
        <begin position="817"/>
        <end position="940"/>
    </location>
</feature>
<evidence type="ECO:0000256" key="4">
    <source>
        <dbReference type="ARBA" id="ARBA00022692"/>
    </source>
</evidence>
<feature type="transmembrane region" description="Helical" evidence="9">
    <location>
        <begin position="162"/>
        <end position="180"/>
    </location>
</feature>
<feature type="transmembrane region" description="Helical" evidence="9">
    <location>
        <begin position="845"/>
        <end position="864"/>
    </location>
</feature>
<proteinExistence type="predicted"/>
<comment type="subcellular location">
    <subcellularLocation>
        <location evidence="1">Cell membrane</location>
        <topology evidence="1">Multi-pass membrane protein</topology>
    </subcellularLocation>
    <subcellularLocation>
        <location evidence="7">Membrane</location>
        <topology evidence="7">Multi-pass membrane protein</topology>
    </subcellularLocation>
</comment>
<dbReference type="PRINTS" id="PR01434">
    <property type="entry name" value="NADHDHGNASE5"/>
</dbReference>
<organism evidence="14 15">
    <name type="scientific">Gordonia namibiensis NBRC 108229</name>
    <dbReference type="NCBI Taxonomy" id="1208314"/>
    <lineage>
        <taxon>Bacteria</taxon>
        <taxon>Bacillati</taxon>
        <taxon>Actinomycetota</taxon>
        <taxon>Actinomycetes</taxon>
        <taxon>Mycobacteriales</taxon>
        <taxon>Gordoniaceae</taxon>
        <taxon>Gordonia</taxon>
    </lineage>
</organism>
<dbReference type="InterPro" id="IPR042106">
    <property type="entry name" value="Nuo/plastoQ_OxRdtase_6_NuoJ"/>
</dbReference>
<dbReference type="Pfam" id="PF00361">
    <property type="entry name" value="Proton_antipo_M"/>
    <property type="match status" value="1"/>
</dbReference>
<keyword evidence="4 7" id="KW-0812">Transmembrane</keyword>
<evidence type="ECO:0000256" key="9">
    <source>
        <dbReference type="SAM" id="Phobius"/>
    </source>
</evidence>
<feature type="transmembrane region" description="Helical" evidence="9">
    <location>
        <begin position="885"/>
        <end position="909"/>
    </location>
</feature>
<keyword evidence="6 9" id="KW-0472">Membrane</keyword>
<feature type="transmembrane region" description="Helical" evidence="9">
    <location>
        <begin position="567"/>
        <end position="588"/>
    </location>
</feature>
<feature type="transmembrane region" description="Helical" evidence="9">
    <location>
        <begin position="820"/>
        <end position="839"/>
    </location>
</feature>
<feature type="transmembrane region" description="Helical" evidence="9">
    <location>
        <begin position="921"/>
        <end position="940"/>
    </location>
</feature>
<feature type="domain" description="MrpA C-terminal/MbhD" evidence="12">
    <location>
        <begin position="608"/>
        <end position="671"/>
    </location>
</feature>
<dbReference type="RefSeq" id="WP_006867324.1">
    <property type="nucleotide sequence ID" value="NZ_BAHE01000022.1"/>
</dbReference>
<feature type="transmembrane region" description="Helical" evidence="9">
    <location>
        <begin position="130"/>
        <end position="150"/>
    </location>
</feature>
<keyword evidence="15" id="KW-1185">Reference proteome</keyword>
<evidence type="ECO:0000259" key="12">
    <source>
        <dbReference type="Pfam" id="PF13244"/>
    </source>
</evidence>
<evidence type="ECO:0000313" key="15">
    <source>
        <dbReference type="Proteomes" id="UP000035058"/>
    </source>
</evidence>
<feature type="transmembrane region" description="Helical" evidence="9">
    <location>
        <begin position="105"/>
        <end position="124"/>
    </location>
</feature>
<feature type="transmembrane region" description="Helical" evidence="9">
    <location>
        <begin position="363"/>
        <end position="385"/>
    </location>
</feature>
<dbReference type="PANTHER" id="PTHR43373:SF1">
    <property type="entry name" value="NA(+)_H(+) ANTIPORTER SUBUNIT A"/>
    <property type="match status" value="1"/>
</dbReference>
<feature type="transmembrane region" description="Helical" evidence="9">
    <location>
        <begin position="626"/>
        <end position="643"/>
    </location>
</feature>
<feature type="transmembrane region" description="Helical" evidence="9">
    <location>
        <begin position="649"/>
        <end position="667"/>
    </location>
</feature>
<keyword evidence="2" id="KW-0813">Transport</keyword>
<feature type="transmembrane region" description="Helical" evidence="9">
    <location>
        <begin position="318"/>
        <end position="342"/>
    </location>
</feature>
<dbReference type="EMBL" id="BAHE01000022">
    <property type="protein sequence ID" value="GAC01153.1"/>
    <property type="molecule type" value="Genomic_DNA"/>
</dbReference>
<dbReference type="PANTHER" id="PTHR43373">
    <property type="entry name" value="NA(+)/H(+) ANTIPORTER SUBUNIT"/>
    <property type="match status" value="1"/>
</dbReference>
<feature type="domain" description="MrpA C-terminal/MbhE" evidence="13">
    <location>
        <begin position="691"/>
        <end position="765"/>
    </location>
</feature>
<name>K6X9S8_9ACTN</name>
<feature type="transmembrane region" description="Helical" evidence="9">
    <location>
        <begin position="743"/>
        <end position="762"/>
    </location>
</feature>
<feature type="transmembrane region" description="Helical" evidence="9">
    <location>
        <begin position="293"/>
        <end position="312"/>
    </location>
</feature>
<dbReference type="NCBIfam" id="NF009284">
    <property type="entry name" value="PRK12644.1"/>
    <property type="match status" value="1"/>
</dbReference>
<feature type="domain" description="NADH:quinone oxidoreductase/Mrp antiporter transmembrane" evidence="10">
    <location>
        <begin position="125"/>
        <end position="405"/>
    </location>
</feature>
<feature type="transmembrane region" description="Helical" evidence="9">
    <location>
        <begin position="451"/>
        <end position="478"/>
    </location>
</feature>
<dbReference type="InterPro" id="IPR046806">
    <property type="entry name" value="MrpA_C/MbhE"/>
</dbReference>
<dbReference type="AlphaFoldDB" id="K6X9S8"/>
<evidence type="ECO:0000256" key="3">
    <source>
        <dbReference type="ARBA" id="ARBA00022475"/>
    </source>
</evidence>
<reference evidence="14 15" key="1">
    <citation type="submission" date="2012-08" db="EMBL/GenBank/DDBJ databases">
        <title>Whole genome shotgun sequence of Gordonia namibiensis NBRC 108229.</title>
        <authorList>
            <person name="Isaki-Nakamura S."/>
            <person name="Hosoyama A."/>
            <person name="Tsuchikane K."/>
            <person name="Katsumata H."/>
            <person name="Baba S."/>
            <person name="Yamazaki S."/>
            <person name="Fujita N."/>
        </authorList>
    </citation>
    <scope>NUCLEOTIDE SEQUENCE [LARGE SCALE GENOMIC DNA]</scope>
    <source>
        <strain evidence="14 15">NBRC 108229</strain>
    </source>
</reference>
<feature type="region of interest" description="Disordered" evidence="8">
    <location>
        <begin position="962"/>
        <end position="991"/>
    </location>
</feature>
<evidence type="ECO:0000259" key="10">
    <source>
        <dbReference type="Pfam" id="PF00361"/>
    </source>
</evidence>
<feature type="transmembrane region" description="Helical" evidence="9">
    <location>
        <begin position="600"/>
        <end position="619"/>
    </location>
</feature>
<sequence length="991" mass="104999">MISVLAALAVCALIAPAVIHWIGTRGFYILALAPLGALIWVISHWPAPEADHAVVETVSWVPSLQMDIVTRFDTLTAILSVLILGVGALVLCYCAHYFDDARPRVALFGGEMVAFAGAMFGLVIADNMLVLYVFWELTTVLSFMLVGFYNVRATARRSATQALLVTTFGGLAMLVGIIMLGERSGTYLLSEIVSAPPTGVYVDIAIVLLLIGALSKSAIVPFHFWLPGAMAAPTPVSAYLHAAAMVKAGIYLIARLAPGFSATASWQIAVVGLGALTMVLGGWRSLRELDLKLILAFGTVSQLGFMAVLVGIGDANVAMAGLAMLVAHAMFKASLFMVVGIIDHATGTRDIRKLARLGHRLPVLAATAALAGASMAGIPFTFGFIGKETAFASVWDTGALDSWQAHTVDIVLLVGSILTCAYTLRFLWGAFGRKVRNTPSPAVAKMHAPAWAFYISPVVLAVAGVIAGFVSGPIGGLFEPYAETLNSYGHELEHLALWHGFGLPVIFSIIVIVGGVIAFLGIRRIRDRVFGFRPVLNADRIYDAALRSADTISLLLTRNTQRGSLPVTQGIILCTAILLPTIVLFVGARDQLQIDYAATAPQLVIGGIMIAAAIAAVVLRNRLAATLLVGITGYGCGMLFALYGAPDLALTQFLVETLTLVIFVLVLRKLPAEPEKRHATGFKPLRALIGLAFGAMLVVIGLYAASARSTEPLHVDLPEAAYKYGHGANAVNVLLVDIRAWDTLGEVSVLIAAATGVASMVFRNRRFGAAPRVADAARLQAGISGSDPDDDEDQIPPDRTTWLLGSGLRDPRHRSMVLEATTRLLFPTMVILSVYFFYAGHNSPGGGFAGGLTMGLALVLRYLAGGRYELGEALPIEPGRILGAGLAISAATAVTSMFFGAPALSSAVFEITVPVLGEIKLVTALFFDLGIYLIVIGLVLDVLRSLGARLDVETTMARTPARIQDDPTAIPAESDEPTAENVPTGEEEVAR</sequence>
<dbReference type="Gene3D" id="1.20.120.1200">
    <property type="entry name" value="NADH-ubiquinone/plastoquinone oxidoreductase chain 6, subunit NuoJ"/>
    <property type="match status" value="1"/>
</dbReference>
<accession>K6X9S8</accession>
<evidence type="ECO:0000256" key="2">
    <source>
        <dbReference type="ARBA" id="ARBA00022448"/>
    </source>
</evidence>
<keyword evidence="5 9" id="KW-1133">Transmembrane helix</keyword>
<dbReference type="Pfam" id="PF13244">
    <property type="entry name" value="MbhD"/>
    <property type="match status" value="1"/>
</dbReference>
<dbReference type="Pfam" id="PF20501">
    <property type="entry name" value="MbhE"/>
    <property type="match status" value="1"/>
</dbReference>
<feature type="transmembrane region" description="Helical" evidence="9">
    <location>
        <begin position="75"/>
        <end position="98"/>
    </location>
</feature>
<feature type="transmembrane region" description="Helical" evidence="9">
    <location>
        <begin position="410"/>
        <end position="431"/>
    </location>
</feature>
<evidence type="ECO:0000256" key="7">
    <source>
        <dbReference type="RuleBase" id="RU000320"/>
    </source>
</evidence>
<evidence type="ECO:0000256" key="5">
    <source>
        <dbReference type="ARBA" id="ARBA00022989"/>
    </source>
</evidence>
<dbReference type="InterPro" id="IPR050616">
    <property type="entry name" value="CPA3_Na-H_Antiporter_A"/>
</dbReference>
<dbReference type="InterPro" id="IPR001750">
    <property type="entry name" value="ND/Mrp_TM"/>
</dbReference>
<dbReference type="Proteomes" id="UP000035058">
    <property type="component" value="Unassembled WGS sequence"/>
</dbReference>
<feature type="transmembrane region" description="Helical" evidence="9">
    <location>
        <begin position="264"/>
        <end position="281"/>
    </location>
</feature>
<evidence type="ECO:0000256" key="6">
    <source>
        <dbReference type="ARBA" id="ARBA00023136"/>
    </source>
</evidence>
<keyword evidence="3" id="KW-1003">Cell membrane</keyword>
<feature type="transmembrane region" description="Helical" evidence="9">
    <location>
        <begin position="498"/>
        <end position="522"/>
    </location>
</feature>
<dbReference type="InterPro" id="IPR025383">
    <property type="entry name" value="MrpA_C/MbhD"/>
</dbReference>
<evidence type="ECO:0000259" key="13">
    <source>
        <dbReference type="Pfam" id="PF20501"/>
    </source>
</evidence>
<evidence type="ECO:0000313" key="14">
    <source>
        <dbReference type="EMBL" id="GAC01153.1"/>
    </source>
</evidence>
<evidence type="ECO:0000256" key="1">
    <source>
        <dbReference type="ARBA" id="ARBA00004651"/>
    </source>
</evidence>